<keyword evidence="9" id="KW-0804">Transcription</keyword>
<dbReference type="GO" id="GO:0030154">
    <property type="term" value="P:cell differentiation"/>
    <property type="evidence" value="ECO:0007669"/>
    <property type="project" value="UniProtKB-KW"/>
</dbReference>
<proteinExistence type="inferred from homology"/>
<comment type="similarity">
    <text evidence="2">Belongs to the SRY family.</text>
</comment>
<evidence type="ECO:0000256" key="10">
    <source>
        <dbReference type="ARBA" id="ARBA00032498"/>
    </source>
</evidence>
<evidence type="ECO:0000256" key="7">
    <source>
        <dbReference type="ARBA" id="ARBA00023125"/>
    </source>
</evidence>
<dbReference type="Gene3D" id="1.10.30.10">
    <property type="entry name" value="High mobility group box domain"/>
    <property type="match status" value="1"/>
</dbReference>
<sequence>KRPMNAFMVFAQGERQKFTTVRSSLDNAKISAHLGQVWRSLPEEVQLPYKEHADWLKGLHRAEFPDYKYRPR</sequence>
<evidence type="ECO:0000256" key="1">
    <source>
        <dbReference type="ARBA" id="ARBA00004324"/>
    </source>
</evidence>
<dbReference type="PANTHER" id="PTHR10270:SF161">
    <property type="entry name" value="SEX-DETERMINING REGION Y PROTEIN"/>
    <property type="match status" value="1"/>
</dbReference>
<keyword evidence="5" id="KW-0112">Calmodulin-binding</keyword>
<name>Q5G013_REICL</name>
<comment type="subcellular location">
    <subcellularLocation>
        <location evidence="1">Nucleus speckle</location>
    </subcellularLocation>
</comment>
<evidence type="ECO:0000259" key="13">
    <source>
        <dbReference type="PROSITE" id="PS50118"/>
    </source>
</evidence>
<evidence type="ECO:0000256" key="2">
    <source>
        <dbReference type="ARBA" id="ARBA00005998"/>
    </source>
</evidence>
<dbReference type="GO" id="GO:0005516">
    <property type="term" value="F:calmodulin binding"/>
    <property type="evidence" value="ECO:0007669"/>
    <property type="project" value="UniProtKB-KW"/>
</dbReference>
<keyword evidence="6" id="KW-0726">Sexual differentiation</keyword>
<dbReference type="Pfam" id="PF00505">
    <property type="entry name" value="HMG_box"/>
    <property type="match status" value="1"/>
</dbReference>
<evidence type="ECO:0000313" key="14">
    <source>
        <dbReference type="EMBL" id="AAW62252.1"/>
    </source>
</evidence>
<comment type="function">
    <text evidence="11">Transcriptional regulator that controls a genetic switch in male development. It is necessary and sufficient for initiating male sex determination by directing the development of supporting cell precursors (pre-Sertoli cells) as Sertoli rather than granulosa cells. Involved in different aspects of gene regulation including promoter activation or repression. Binds to the DNA consensus sequence 5'-[AT]AACAA[AT]-3'. SRY HMG box recognizes DNA by partial intercalation in the minor groove and promotes DNA bending. Also involved in pre-mRNA splicing. In male adult brain involved in the maintenance of motor functions of dopaminergic neurons.</text>
</comment>
<evidence type="ECO:0000256" key="5">
    <source>
        <dbReference type="ARBA" id="ARBA00022860"/>
    </source>
</evidence>
<dbReference type="GO" id="GO:0007548">
    <property type="term" value="P:sex differentiation"/>
    <property type="evidence" value="ECO:0007669"/>
    <property type="project" value="UniProtKB-KW"/>
</dbReference>
<reference evidence="14" key="1">
    <citation type="submission" date="2004-12" db="EMBL/GenBank/DDBJ databases">
        <title>Study of Thais clavigera sex determinating gene.</title>
        <authorList>
            <person name="Guan Y."/>
            <person name="Han Y."/>
        </authorList>
    </citation>
    <scope>NUCLEOTIDE SEQUENCE</scope>
</reference>
<dbReference type="GO" id="GO:0000978">
    <property type="term" value="F:RNA polymerase II cis-regulatory region sequence-specific DNA binding"/>
    <property type="evidence" value="ECO:0007669"/>
    <property type="project" value="TreeGrafter"/>
</dbReference>
<evidence type="ECO:0000256" key="6">
    <source>
        <dbReference type="ARBA" id="ARBA00022928"/>
    </source>
</evidence>
<feature type="domain" description="HMG box" evidence="13">
    <location>
        <begin position="1"/>
        <end position="68"/>
    </location>
</feature>
<organism evidence="14">
    <name type="scientific">Reishia clavigera</name>
    <name type="common">Sea snail</name>
    <name type="synonym">Purpura clavigera</name>
    <dbReference type="NCBI Taxonomy" id="272940"/>
    <lineage>
        <taxon>Eukaryota</taxon>
        <taxon>Metazoa</taxon>
        <taxon>Spiralia</taxon>
        <taxon>Lophotrochozoa</taxon>
        <taxon>Mollusca</taxon>
        <taxon>Gastropoda</taxon>
        <taxon>Caenogastropoda</taxon>
        <taxon>Neogastropoda</taxon>
        <taxon>Muricoidea</taxon>
        <taxon>Muricidae</taxon>
        <taxon>Reishia</taxon>
    </lineage>
</organism>
<dbReference type="AlphaFoldDB" id="Q5G013"/>
<evidence type="ECO:0000256" key="8">
    <source>
        <dbReference type="ARBA" id="ARBA00023159"/>
    </source>
</evidence>
<feature type="non-terminal residue" evidence="14">
    <location>
        <position position="1"/>
    </location>
</feature>
<keyword evidence="4" id="KW-0221">Differentiation</keyword>
<dbReference type="EMBL" id="AY870333">
    <property type="protein sequence ID" value="AAW62252.1"/>
    <property type="molecule type" value="Genomic_DNA"/>
</dbReference>
<dbReference type="GO" id="GO:0001228">
    <property type="term" value="F:DNA-binding transcription activator activity, RNA polymerase II-specific"/>
    <property type="evidence" value="ECO:0007669"/>
    <property type="project" value="TreeGrafter"/>
</dbReference>
<dbReference type="InterPro" id="IPR009071">
    <property type="entry name" value="HMG_box_dom"/>
</dbReference>
<protein>
    <recommendedName>
        <fullName evidence="3">Sex-determining region Y protein</fullName>
    </recommendedName>
    <alternativeName>
        <fullName evidence="10">Testis-determining factor</fullName>
    </alternativeName>
</protein>
<keyword evidence="7 12" id="KW-0238">DNA-binding</keyword>
<dbReference type="SUPFAM" id="SSF47095">
    <property type="entry name" value="HMG-box"/>
    <property type="match status" value="1"/>
</dbReference>
<dbReference type="PANTHER" id="PTHR10270">
    <property type="entry name" value="SOX TRANSCRIPTION FACTOR"/>
    <property type="match status" value="1"/>
</dbReference>
<feature type="non-terminal residue" evidence="14">
    <location>
        <position position="72"/>
    </location>
</feature>
<accession>Q5G013</accession>
<dbReference type="SMART" id="SM00398">
    <property type="entry name" value="HMG"/>
    <property type="match status" value="1"/>
</dbReference>
<evidence type="ECO:0000256" key="12">
    <source>
        <dbReference type="PROSITE-ProRule" id="PRU00267"/>
    </source>
</evidence>
<keyword evidence="8" id="KW-0010">Activator</keyword>
<feature type="DNA-binding region" description="HMG box" evidence="12">
    <location>
        <begin position="1"/>
        <end position="68"/>
    </location>
</feature>
<keyword evidence="12" id="KW-0539">Nucleus</keyword>
<dbReference type="GO" id="GO:0016607">
    <property type="term" value="C:nuclear speck"/>
    <property type="evidence" value="ECO:0007669"/>
    <property type="project" value="UniProtKB-SubCell"/>
</dbReference>
<evidence type="ECO:0000256" key="4">
    <source>
        <dbReference type="ARBA" id="ARBA00022782"/>
    </source>
</evidence>
<evidence type="ECO:0000256" key="9">
    <source>
        <dbReference type="ARBA" id="ARBA00023163"/>
    </source>
</evidence>
<dbReference type="PROSITE" id="PS50118">
    <property type="entry name" value="HMG_BOX_2"/>
    <property type="match status" value="1"/>
</dbReference>
<dbReference type="InterPro" id="IPR036910">
    <property type="entry name" value="HMG_box_dom_sf"/>
</dbReference>
<evidence type="ECO:0000256" key="11">
    <source>
        <dbReference type="ARBA" id="ARBA00045821"/>
    </source>
</evidence>
<evidence type="ECO:0000256" key="3">
    <source>
        <dbReference type="ARBA" id="ARBA00019052"/>
    </source>
</evidence>
<dbReference type="InterPro" id="IPR050140">
    <property type="entry name" value="SRY-related_HMG-box_TF-like"/>
</dbReference>